<dbReference type="EMBL" id="JAMQJZ010000010">
    <property type="protein sequence ID" value="MDC3421409.1"/>
    <property type="molecule type" value="Genomic_DNA"/>
</dbReference>
<dbReference type="Proteomes" id="UP001145072">
    <property type="component" value="Unassembled WGS sequence"/>
</dbReference>
<feature type="transmembrane region" description="Helical" evidence="1">
    <location>
        <begin position="41"/>
        <end position="71"/>
    </location>
</feature>
<reference evidence="2" key="1">
    <citation type="submission" date="2022-06" db="EMBL/GenBank/DDBJ databases">
        <title>Aquibacillus sp. a new bacterium isolated from soil saline samples.</title>
        <authorList>
            <person name="Galisteo C."/>
            <person name="De La Haba R."/>
            <person name="Sanchez-Porro C."/>
            <person name="Ventosa A."/>
        </authorList>
    </citation>
    <scope>NUCLEOTIDE SEQUENCE</scope>
    <source>
        <strain evidence="2">JCM 12387</strain>
    </source>
</reference>
<keyword evidence="1" id="KW-0812">Transmembrane</keyword>
<evidence type="ECO:0000313" key="3">
    <source>
        <dbReference type="Proteomes" id="UP001145072"/>
    </source>
</evidence>
<proteinExistence type="predicted"/>
<protein>
    <submittedName>
        <fullName evidence="2">Uncharacterized protein</fullName>
    </submittedName>
</protein>
<keyword evidence="1" id="KW-0472">Membrane</keyword>
<keyword evidence="1" id="KW-1133">Transmembrane helix</keyword>
<accession>A0A9X3WQ58</accession>
<dbReference type="RefSeq" id="WP_259869389.1">
    <property type="nucleotide sequence ID" value="NZ_JAMQJZ010000010.1"/>
</dbReference>
<sequence length="88" mass="9779">MLELIGIFSFTIILLIVIGFIFFNVAGFIKPTTVQIQLFGIHLTIFGGFIINDMLVIGFLIMLLGLAIGLYGSFKDSDSFNQTEENKN</sequence>
<gene>
    <name evidence="2" type="ORF">NC661_13615</name>
</gene>
<keyword evidence="3" id="KW-1185">Reference proteome</keyword>
<evidence type="ECO:0000256" key="1">
    <source>
        <dbReference type="SAM" id="Phobius"/>
    </source>
</evidence>
<organism evidence="2 3">
    <name type="scientific">Aquibacillus koreensis</name>
    <dbReference type="NCBI Taxonomy" id="279446"/>
    <lineage>
        <taxon>Bacteria</taxon>
        <taxon>Bacillati</taxon>
        <taxon>Bacillota</taxon>
        <taxon>Bacilli</taxon>
        <taxon>Bacillales</taxon>
        <taxon>Bacillaceae</taxon>
        <taxon>Aquibacillus</taxon>
    </lineage>
</organism>
<dbReference type="AlphaFoldDB" id="A0A9X3WQ58"/>
<name>A0A9X3WQ58_9BACI</name>
<evidence type="ECO:0000313" key="2">
    <source>
        <dbReference type="EMBL" id="MDC3421409.1"/>
    </source>
</evidence>
<comment type="caution">
    <text evidence="2">The sequence shown here is derived from an EMBL/GenBank/DDBJ whole genome shotgun (WGS) entry which is preliminary data.</text>
</comment>
<feature type="transmembrane region" description="Helical" evidence="1">
    <location>
        <begin position="6"/>
        <end position="29"/>
    </location>
</feature>